<dbReference type="PANTHER" id="PTHR47926:SF365">
    <property type="entry name" value="DYW DOMAIN-CONTAINING PROTEIN"/>
    <property type="match status" value="1"/>
</dbReference>
<dbReference type="PANTHER" id="PTHR47926">
    <property type="entry name" value="PENTATRICOPEPTIDE REPEAT-CONTAINING PROTEIN"/>
    <property type="match status" value="1"/>
</dbReference>
<evidence type="ECO:0000256" key="1">
    <source>
        <dbReference type="ARBA" id="ARBA00022737"/>
    </source>
</evidence>
<dbReference type="InterPro" id="IPR002885">
    <property type="entry name" value="PPR_rpt"/>
</dbReference>
<dbReference type="Proteomes" id="UP001632038">
    <property type="component" value="Unassembled WGS sequence"/>
</dbReference>
<dbReference type="InterPro" id="IPR046848">
    <property type="entry name" value="E_motif"/>
</dbReference>
<feature type="repeat" description="PPR" evidence="2">
    <location>
        <begin position="306"/>
        <end position="340"/>
    </location>
</feature>
<dbReference type="Pfam" id="PF20431">
    <property type="entry name" value="E_motif"/>
    <property type="match status" value="1"/>
</dbReference>
<sequence length="552" mass="61423">MAKLLSFRALSFAHPSKQFSLSSPSLSSSSSGQKSKQTSAIIRNQALHLLNRCNTSIHFFQIQAHLITSGLFKDTSFSGRVLKLSSSLICYSCYTFSIFNNIDFPDAFCVNAVIKRAIPAAIIMEKQSVLLRDGNFHPNGFTFPPLISACSKLGRLSLGQMCHGHATKFGVDCVLPVQNSLVHFYACCGLMDVALRVFDKMPIRDLVTWNTIVDGFAKAGDMGLAHQVFDSMPVRNVVSWNVMITGYLDFRNPGNALKLFRKMMISRFVSSDTTVVNVIVACGRSNRLKEGKSVHGHVLKTFLSSSLIIDTAMVDMYSKCGRVDIALVIFDKMPTKNLVSWNTMVLGHCIHGDPIVGIDLYSEMVGKTKTIVNGNCAEPDEITFIGVLCACARLGMLTEGKHYFSQMIDLFEVKPNFAHYWCMANLMARVGLMHEAIHVLTNIPIDDDGDDVSPEYSLWAGLFGSCRFLGDVTLGEWIAKEMIERDPQRFSHYNLLVNIYALAGRWDEVARVKGVMRERGIMKMPSCNMKDLNEIVCSVKEGDVKDLHMARN</sequence>
<gene>
    <name evidence="3" type="ORF">CASFOL_001758</name>
</gene>
<evidence type="ECO:0000313" key="4">
    <source>
        <dbReference type="Proteomes" id="UP001632038"/>
    </source>
</evidence>
<organism evidence="3 4">
    <name type="scientific">Castilleja foliolosa</name>
    <dbReference type="NCBI Taxonomy" id="1961234"/>
    <lineage>
        <taxon>Eukaryota</taxon>
        <taxon>Viridiplantae</taxon>
        <taxon>Streptophyta</taxon>
        <taxon>Embryophyta</taxon>
        <taxon>Tracheophyta</taxon>
        <taxon>Spermatophyta</taxon>
        <taxon>Magnoliopsida</taxon>
        <taxon>eudicotyledons</taxon>
        <taxon>Gunneridae</taxon>
        <taxon>Pentapetalae</taxon>
        <taxon>asterids</taxon>
        <taxon>lamiids</taxon>
        <taxon>Lamiales</taxon>
        <taxon>Orobanchaceae</taxon>
        <taxon>Pedicularideae</taxon>
        <taxon>Castillejinae</taxon>
        <taxon>Castilleja</taxon>
    </lineage>
</organism>
<dbReference type="AlphaFoldDB" id="A0ABD3ECQ2"/>
<feature type="repeat" description="PPR" evidence="2">
    <location>
        <begin position="489"/>
        <end position="523"/>
    </location>
</feature>
<evidence type="ECO:0000256" key="2">
    <source>
        <dbReference type="PROSITE-ProRule" id="PRU00708"/>
    </source>
</evidence>
<dbReference type="InterPro" id="IPR011990">
    <property type="entry name" value="TPR-like_helical_dom_sf"/>
</dbReference>
<feature type="repeat" description="PPR" evidence="2">
    <location>
        <begin position="205"/>
        <end position="239"/>
    </location>
</feature>
<dbReference type="Pfam" id="PF01535">
    <property type="entry name" value="PPR"/>
    <property type="match status" value="5"/>
</dbReference>
<dbReference type="EMBL" id="JAVIJP010000005">
    <property type="protein sequence ID" value="KAL3652077.1"/>
    <property type="molecule type" value="Genomic_DNA"/>
</dbReference>
<dbReference type="FunFam" id="1.25.40.10:FF:000348">
    <property type="entry name" value="Pentatricopeptide repeat-containing protein chloroplastic"/>
    <property type="match status" value="1"/>
</dbReference>
<protein>
    <recommendedName>
        <fullName evidence="5">Pentatricopeptide repeat-containing protein</fullName>
    </recommendedName>
</protein>
<dbReference type="FunFam" id="1.25.40.10:FF:000242">
    <property type="entry name" value="Pentatricopeptide repeat-containing protein"/>
    <property type="match status" value="1"/>
</dbReference>
<evidence type="ECO:0008006" key="5">
    <source>
        <dbReference type="Google" id="ProtNLM"/>
    </source>
</evidence>
<comment type="caution">
    <text evidence="3">The sequence shown here is derived from an EMBL/GenBank/DDBJ whole genome shotgun (WGS) entry which is preliminary data.</text>
</comment>
<dbReference type="Pfam" id="PF12854">
    <property type="entry name" value="PPR_1"/>
    <property type="match status" value="1"/>
</dbReference>
<dbReference type="InterPro" id="IPR046960">
    <property type="entry name" value="PPR_At4g14850-like_plant"/>
</dbReference>
<name>A0ABD3ECQ2_9LAMI</name>
<accession>A0ABD3ECQ2</accession>
<dbReference type="NCBIfam" id="TIGR00756">
    <property type="entry name" value="PPR"/>
    <property type="match status" value="2"/>
</dbReference>
<evidence type="ECO:0000313" key="3">
    <source>
        <dbReference type="EMBL" id="KAL3652077.1"/>
    </source>
</evidence>
<reference evidence="4" key="1">
    <citation type="journal article" date="2024" name="IScience">
        <title>Strigolactones Initiate the Formation of Haustorium-like Structures in Castilleja.</title>
        <authorList>
            <person name="Buerger M."/>
            <person name="Peterson D."/>
            <person name="Chory J."/>
        </authorList>
    </citation>
    <scope>NUCLEOTIDE SEQUENCE [LARGE SCALE GENOMIC DNA]</scope>
</reference>
<dbReference type="PROSITE" id="PS51375">
    <property type="entry name" value="PPR"/>
    <property type="match status" value="3"/>
</dbReference>
<proteinExistence type="predicted"/>
<keyword evidence="1" id="KW-0677">Repeat</keyword>
<dbReference type="Gene3D" id="1.25.40.10">
    <property type="entry name" value="Tetratricopeptide repeat domain"/>
    <property type="match status" value="3"/>
</dbReference>
<keyword evidence="4" id="KW-1185">Reference proteome</keyword>